<geneLocation type="plasmid" evidence="1 2">
    <name>p1-JPH1</name>
</geneLocation>
<sequence>MGPARENVADVALGLESSWRWLTQGRWSWVWTCSDWAGGRRLGEDRSGRQVAQAVGQERAGVGDVIGPGEPALFHVGVEG</sequence>
<dbReference type="EMBL" id="AP020327">
    <property type="protein sequence ID" value="BBN50930.1"/>
    <property type="molecule type" value="Genomic_DNA"/>
</dbReference>
<proteinExistence type="predicted"/>
<organism evidence="1 2">
    <name type="scientific">Mycobacterium avium subsp. hominissuis</name>
    <dbReference type="NCBI Taxonomy" id="439334"/>
    <lineage>
        <taxon>Bacteria</taxon>
        <taxon>Bacillati</taxon>
        <taxon>Actinomycetota</taxon>
        <taxon>Actinomycetes</taxon>
        <taxon>Mycobacteriales</taxon>
        <taxon>Mycobacteriaceae</taxon>
        <taxon>Mycobacterium</taxon>
        <taxon>Mycobacterium avium complex (MAC)</taxon>
    </lineage>
</organism>
<gene>
    <name evidence="1" type="ORF">JPH1_54050</name>
</gene>
<evidence type="ECO:0000313" key="2">
    <source>
        <dbReference type="Proteomes" id="UP000327362"/>
    </source>
</evidence>
<accession>A0AAI8SSR7</accession>
<dbReference type="AlphaFoldDB" id="A0AAI8SSR7"/>
<evidence type="ECO:0000313" key="1">
    <source>
        <dbReference type="EMBL" id="BBN50930.1"/>
    </source>
</evidence>
<name>A0AAI8SSR7_MYCAV</name>
<reference evidence="1 2" key="1">
    <citation type="submission" date="2019-09" db="EMBL/GenBank/DDBJ databases">
        <title>Complete genome sequence of Mycobacterium avium subsp. hominissuis strain JP-H-1.</title>
        <authorList>
            <person name="Kinoshita Y."/>
            <person name="Niwa H."/>
            <person name="Uchida-Fujii E."/>
            <person name="Nukada T."/>
        </authorList>
    </citation>
    <scope>NUCLEOTIDE SEQUENCE [LARGE SCALE GENOMIC DNA]</scope>
    <source>
        <strain evidence="1 2">JP-H-1</strain>
        <plasmid evidence="1 2">p1-JPH1</plasmid>
    </source>
</reference>
<dbReference type="Proteomes" id="UP000327362">
    <property type="component" value="Plasmid p1-JPH1"/>
</dbReference>
<keyword evidence="1" id="KW-0614">Plasmid</keyword>
<protein>
    <submittedName>
        <fullName evidence="1">Uncharacterized protein</fullName>
    </submittedName>
</protein>